<dbReference type="NCBIfam" id="NF003507">
    <property type="entry name" value="PRK05170.2-5"/>
    <property type="match status" value="1"/>
</dbReference>
<name>A0A2W7QKY0_9RHOB</name>
<sequence length="147" mass="17129">MDTRHRFWETTPLHQMTPEEWEALCDGCGRCCLNKLEDIDTEELIFTRVACRLFDDTTCRCANYTQRKKIVPECVVLTPENLNEIAYWMPDTCAYRLLHQGQRLPEWHPLVTGDPDSTHKAGVSMLDRTVSEHAIAVEDWEDYPLDD</sequence>
<dbReference type="PANTHER" id="PTHR37421:SF1">
    <property type="entry name" value="UPF0260 PROTEIN YCGN"/>
    <property type="match status" value="1"/>
</dbReference>
<evidence type="ECO:0000256" key="1">
    <source>
        <dbReference type="HAMAP-Rule" id="MF_00676"/>
    </source>
</evidence>
<accession>A0A2W7QKY0</accession>
<proteinExistence type="inferred from homology"/>
<dbReference type="NCBIfam" id="NF003501">
    <property type="entry name" value="PRK05170.1-5"/>
    <property type="match status" value="1"/>
</dbReference>
<reference evidence="2 3" key="1">
    <citation type="submission" date="2018-06" db="EMBL/GenBank/DDBJ databases">
        <title>Genomic Encyclopedia of Archaeal and Bacterial Type Strains, Phase II (KMG-II): from individual species to whole genera.</title>
        <authorList>
            <person name="Goeker M."/>
        </authorList>
    </citation>
    <scope>NUCLEOTIDE SEQUENCE [LARGE SCALE GENOMIC DNA]</scope>
    <source>
        <strain evidence="2 3">DSM 13087</strain>
    </source>
</reference>
<protein>
    <recommendedName>
        <fullName evidence="1">UPF0260 protein LY56_00896</fullName>
    </recommendedName>
</protein>
<comment type="similarity">
    <text evidence="1">Belongs to the UPF0260 family.</text>
</comment>
<dbReference type="HAMAP" id="MF_00676">
    <property type="entry name" value="UPF0260"/>
    <property type="match status" value="1"/>
</dbReference>
<gene>
    <name evidence="2" type="ORF">LY56_00896</name>
</gene>
<dbReference type="EMBL" id="QKZQ01000003">
    <property type="protein sequence ID" value="PZX46690.1"/>
    <property type="molecule type" value="Genomic_DNA"/>
</dbReference>
<dbReference type="RefSeq" id="WP_071470737.1">
    <property type="nucleotide sequence ID" value="NZ_MEHT01000045.1"/>
</dbReference>
<dbReference type="PANTHER" id="PTHR37421">
    <property type="entry name" value="UPF0260 PROTEIN YCGN"/>
    <property type="match status" value="1"/>
</dbReference>
<comment type="caution">
    <text evidence="2">The sequence shown here is derived from an EMBL/GenBank/DDBJ whole genome shotgun (WGS) entry which is preliminary data.</text>
</comment>
<evidence type="ECO:0000313" key="3">
    <source>
        <dbReference type="Proteomes" id="UP000249364"/>
    </source>
</evidence>
<dbReference type="InterPro" id="IPR005358">
    <property type="entry name" value="Puta_zinc/iron-chelating_dom"/>
</dbReference>
<dbReference type="OrthoDB" id="9786855at2"/>
<dbReference type="Proteomes" id="UP000249364">
    <property type="component" value="Unassembled WGS sequence"/>
</dbReference>
<keyword evidence="3" id="KW-1185">Reference proteome</keyword>
<evidence type="ECO:0000313" key="2">
    <source>
        <dbReference type="EMBL" id="PZX46690.1"/>
    </source>
</evidence>
<dbReference type="PIRSF" id="PIRSF006173">
    <property type="entry name" value="UCP006173"/>
    <property type="match status" value="1"/>
</dbReference>
<dbReference type="Pfam" id="PF03692">
    <property type="entry name" value="CxxCxxCC"/>
    <property type="match status" value="1"/>
</dbReference>
<dbReference type="InterPro" id="IPR008228">
    <property type="entry name" value="UCP006173"/>
</dbReference>
<organism evidence="2 3">
    <name type="scientific">Roseinatronobacter thiooxidans</name>
    <dbReference type="NCBI Taxonomy" id="121821"/>
    <lineage>
        <taxon>Bacteria</taxon>
        <taxon>Pseudomonadati</taxon>
        <taxon>Pseudomonadota</taxon>
        <taxon>Alphaproteobacteria</taxon>
        <taxon>Rhodobacterales</taxon>
        <taxon>Paracoccaceae</taxon>
        <taxon>Roseinatronobacter</taxon>
    </lineage>
</organism>
<dbReference type="AlphaFoldDB" id="A0A2W7QKY0"/>
<dbReference type="STRING" id="121821.GCA_001870675_02954"/>